<reference evidence="2 3" key="1">
    <citation type="submission" date="2019-02" db="EMBL/GenBank/DDBJ databases">
        <authorList>
            <person name="Feng G."/>
        </authorList>
    </citation>
    <scope>NUCLEOTIDE SEQUENCE [LARGE SCALE GENOMIC DNA]</scope>
    <source>
        <strain evidence="2 3">CCTCC AB 2011146</strain>
    </source>
</reference>
<proteinExistence type="predicted"/>
<evidence type="ECO:0000256" key="1">
    <source>
        <dbReference type="SAM" id="MobiDB-lite"/>
    </source>
</evidence>
<feature type="region of interest" description="Disordered" evidence="1">
    <location>
        <begin position="273"/>
        <end position="295"/>
    </location>
</feature>
<accession>A0A8G2DYE5</accession>
<organism evidence="2 3">
    <name type="scientific">Sphingobium cupriresistens</name>
    <dbReference type="NCBI Taxonomy" id="1132417"/>
    <lineage>
        <taxon>Bacteria</taxon>
        <taxon>Pseudomonadati</taxon>
        <taxon>Pseudomonadota</taxon>
        <taxon>Alphaproteobacteria</taxon>
        <taxon>Sphingomonadales</taxon>
        <taxon>Sphingomonadaceae</taxon>
        <taxon>Sphingobium</taxon>
    </lineage>
</organism>
<comment type="caution">
    <text evidence="2">The sequence shown here is derived from an EMBL/GenBank/DDBJ whole genome shotgun (WGS) entry which is preliminary data.</text>
</comment>
<dbReference type="OrthoDB" id="7427672at2"/>
<sequence length="366" mass="38961">MAMGFQNGSRLRQLFELPPPYTTPGIGDGLPGAMQPNGLPIAPPMEVANRSPARMAFRGVGAGSTGAQPQGAPISTMPLDTPMAPTGLQAQPVSPMDSLQPKKAGFFDKDGAWRDVLGALADGMAGAAGGQPMYGPMKMRQRQQQAEWGRQDALRREDRSWAEQDRDAKLAQPQYFMSGRDRVMFDPITGQAQTIYDGPTDFEEYAGLMGLEPGSDDYNEAMQDFVLRSNGPTAQQGRQELEDVRQGHRVSLEGVRQGNRASLRQMPTYANLHPRPSAAGGAGGGNGGNRPPRTTGNVYAPILSKVASGKPLTAGEQQVLSLYGRGGRPGGTGGAGNIPTVKTPADAARLTKGTRYRTPDGRVMVR</sequence>
<dbReference type="EMBL" id="SEOO01000001">
    <property type="protein sequence ID" value="RYM14839.1"/>
    <property type="molecule type" value="Genomic_DNA"/>
</dbReference>
<dbReference type="RefSeq" id="WP_129925304.1">
    <property type="nucleotide sequence ID" value="NZ_SEOO01000001.1"/>
</dbReference>
<protein>
    <submittedName>
        <fullName evidence="2">Uncharacterized protein</fullName>
    </submittedName>
</protein>
<gene>
    <name evidence="2" type="ORF">EWH12_00010</name>
</gene>
<feature type="region of interest" description="Disordered" evidence="1">
    <location>
        <begin position="325"/>
        <end position="366"/>
    </location>
</feature>
<feature type="compositionally biased region" description="Gly residues" evidence="1">
    <location>
        <begin position="325"/>
        <end position="336"/>
    </location>
</feature>
<evidence type="ECO:0000313" key="3">
    <source>
        <dbReference type="Proteomes" id="UP000291572"/>
    </source>
</evidence>
<dbReference type="AlphaFoldDB" id="A0A8G2DYE5"/>
<name>A0A8G2DYE5_9SPHN</name>
<dbReference type="Proteomes" id="UP000291572">
    <property type="component" value="Unassembled WGS sequence"/>
</dbReference>
<evidence type="ECO:0000313" key="2">
    <source>
        <dbReference type="EMBL" id="RYM14839.1"/>
    </source>
</evidence>